<keyword evidence="5" id="KW-0325">Glycoprotein</keyword>
<reference evidence="8 9" key="1">
    <citation type="journal article" date="2018" name="Proc. R. Soc. B">
        <title>A non-coding region near Follistatin controls head colour polymorphism in the Gouldian finch.</title>
        <authorList>
            <person name="Toomey M.B."/>
            <person name="Marques C.I."/>
            <person name="Andrade P."/>
            <person name="Araujo P.M."/>
            <person name="Sabatino S."/>
            <person name="Gazda M.A."/>
            <person name="Afonso S."/>
            <person name="Lopes R.J."/>
            <person name="Corbo J.C."/>
            <person name="Carneiro M."/>
        </authorList>
    </citation>
    <scope>NUCLEOTIDE SEQUENCE [LARGE SCALE GENOMIC DNA]</scope>
    <source>
        <strain evidence="8">Red01</strain>
        <tissue evidence="8">Muscle</tissue>
    </source>
</reference>
<dbReference type="Proteomes" id="UP000276834">
    <property type="component" value="Unassembled WGS sequence"/>
</dbReference>
<evidence type="ECO:0000256" key="6">
    <source>
        <dbReference type="SAM" id="MobiDB-lite"/>
    </source>
</evidence>
<dbReference type="InterPro" id="IPR007671">
    <property type="entry name" value="Selenoprotein-P_N"/>
</dbReference>
<dbReference type="OrthoDB" id="6134775at2759"/>
<evidence type="ECO:0000256" key="5">
    <source>
        <dbReference type="ARBA" id="ARBA00023180"/>
    </source>
</evidence>
<keyword evidence="9" id="KW-1185">Reference proteome</keyword>
<keyword evidence="2" id="KW-0964">Secreted</keyword>
<feature type="domain" description="Selenoprotein P N-terminal" evidence="7">
    <location>
        <begin position="73"/>
        <end position="264"/>
    </location>
</feature>
<accession>A0A3L8SNY1</accession>
<protein>
    <recommendedName>
        <fullName evidence="7">Selenoprotein P N-terminal domain-containing protein</fullName>
    </recommendedName>
</protein>
<feature type="compositionally biased region" description="Basic and acidic residues" evidence="6">
    <location>
        <begin position="207"/>
        <end position="216"/>
    </location>
</feature>
<dbReference type="GO" id="GO:0008430">
    <property type="term" value="F:selenium binding"/>
    <property type="evidence" value="ECO:0007669"/>
    <property type="project" value="InterPro"/>
</dbReference>
<name>A0A3L8SNY1_CHLGU</name>
<evidence type="ECO:0000256" key="2">
    <source>
        <dbReference type="ARBA" id="ARBA00022525"/>
    </source>
</evidence>
<feature type="region of interest" description="Disordered" evidence="6">
    <location>
        <begin position="207"/>
        <end position="264"/>
    </location>
</feature>
<evidence type="ECO:0000259" key="7">
    <source>
        <dbReference type="Pfam" id="PF04592"/>
    </source>
</evidence>
<feature type="region of interest" description="Disordered" evidence="6">
    <location>
        <begin position="277"/>
        <end position="311"/>
    </location>
</feature>
<feature type="compositionally biased region" description="Basic residues" evidence="6">
    <location>
        <begin position="218"/>
        <end position="238"/>
    </location>
</feature>
<evidence type="ECO:0000256" key="3">
    <source>
        <dbReference type="ARBA" id="ARBA00022729"/>
    </source>
</evidence>
<evidence type="ECO:0000313" key="8">
    <source>
        <dbReference type="EMBL" id="RLW05277.1"/>
    </source>
</evidence>
<evidence type="ECO:0000256" key="4">
    <source>
        <dbReference type="ARBA" id="ARBA00022933"/>
    </source>
</evidence>
<keyword evidence="3" id="KW-0732">Signal</keyword>
<dbReference type="PANTHER" id="PTHR10105:SF3">
    <property type="entry name" value="SELENOPROTEIN P"/>
    <property type="match status" value="1"/>
</dbReference>
<feature type="compositionally biased region" description="Basic and acidic residues" evidence="6">
    <location>
        <begin position="239"/>
        <end position="255"/>
    </location>
</feature>
<organism evidence="8 9">
    <name type="scientific">Chloebia gouldiae</name>
    <name type="common">Gouldian finch</name>
    <name type="synonym">Erythrura gouldiae</name>
    <dbReference type="NCBI Taxonomy" id="44316"/>
    <lineage>
        <taxon>Eukaryota</taxon>
        <taxon>Metazoa</taxon>
        <taxon>Chordata</taxon>
        <taxon>Craniata</taxon>
        <taxon>Vertebrata</taxon>
        <taxon>Euteleostomi</taxon>
        <taxon>Archelosauria</taxon>
        <taxon>Archosauria</taxon>
        <taxon>Dinosauria</taxon>
        <taxon>Saurischia</taxon>
        <taxon>Theropoda</taxon>
        <taxon>Coelurosauria</taxon>
        <taxon>Aves</taxon>
        <taxon>Neognathae</taxon>
        <taxon>Neoaves</taxon>
        <taxon>Telluraves</taxon>
        <taxon>Australaves</taxon>
        <taxon>Passeriformes</taxon>
        <taxon>Passeroidea</taxon>
        <taxon>Passeridae</taxon>
        <taxon>Chloebia</taxon>
    </lineage>
</organism>
<sequence length="311" mass="36082">MEKYFGYLLLKGFPLLAGSFRKSSLNFEPYLQSEINKSHINTTALFPTLFPSAAEPGRAAKKGEEERVKPNHVGSLEDLRVKLENEGLVNISYVVVNHQGAQSRREFHLLKERVSDYITVYQQDEQQEDVWTTLNGNKDDFLIYDRCGRLVYHLGMPYSFLHFQYVEESIKIAYCENKCGNCSYMEPDVDGVCENITKKAVEELSEIEPKPTDQHSHPNPHRHGHHQRRHHHHHRHKGSRDPEHENHQAAAETERHHPHSGWRHRLFGHHRHDQIGSQEHVDTAPPGEIVEIPQDKKLRKKGKNSCKNELT</sequence>
<dbReference type="STRING" id="44316.ENSEGOP00005004593"/>
<dbReference type="Pfam" id="PF04592">
    <property type="entry name" value="SelP_N"/>
    <property type="match status" value="1"/>
</dbReference>
<evidence type="ECO:0000256" key="1">
    <source>
        <dbReference type="ARBA" id="ARBA00004613"/>
    </source>
</evidence>
<dbReference type="EMBL" id="QUSF01000011">
    <property type="protein sequence ID" value="RLW05277.1"/>
    <property type="molecule type" value="Genomic_DNA"/>
</dbReference>
<dbReference type="GO" id="GO:0005576">
    <property type="term" value="C:extracellular region"/>
    <property type="evidence" value="ECO:0007669"/>
    <property type="project" value="UniProtKB-SubCell"/>
</dbReference>
<evidence type="ECO:0000313" key="9">
    <source>
        <dbReference type="Proteomes" id="UP000276834"/>
    </source>
</evidence>
<proteinExistence type="predicted"/>
<dbReference type="PANTHER" id="PTHR10105">
    <property type="entry name" value="SELENOPROTEIN P"/>
    <property type="match status" value="1"/>
</dbReference>
<dbReference type="InterPro" id="IPR037941">
    <property type="entry name" value="SeP"/>
</dbReference>
<dbReference type="GO" id="GO:0001887">
    <property type="term" value="P:selenium compound metabolic process"/>
    <property type="evidence" value="ECO:0007669"/>
    <property type="project" value="TreeGrafter"/>
</dbReference>
<gene>
    <name evidence="8" type="ORF">DV515_00005424</name>
</gene>
<comment type="subcellular location">
    <subcellularLocation>
        <location evidence="1">Secreted</location>
    </subcellularLocation>
</comment>
<dbReference type="AlphaFoldDB" id="A0A3L8SNY1"/>
<comment type="caution">
    <text evidence="8">The sequence shown here is derived from an EMBL/GenBank/DDBJ whole genome shotgun (WGS) entry which is preliminary data.</text>
</comment>
<keyword evidence="4" id="KW-0712">Selenocysteine</keyword>